<organism evidence="1 2">
    <name type="scientific">Aquimarina celericrescens</name>
    <dbReference type="NCBI Taxonomy" id="1964542"/>
    <lineage>
        <taxon>Bacteria</taxon>
        <taxon>Pseudomonadati</taxon>
        <taxon>Bacteroidota</taxon>
        <taxon>Flavobacteriia</taxon>
        <taxon>Flavobacteriales</taxon>
        <taxon>Flavobacteriaceae</taxon>
        <taxon>Aquimarina</taxon>
    </lineage>
</organism>
<name>A0ABW5B020_9FLAO</name>
<protein>
    <submittedName>
        <fullName evidence="1">DUF3124 domain-containing protein</fullName>
    </submittedName>
</protein>
<proteinExistence type="predicted"/>
<comment type="caution">
    <text evidence="1">The sequence shown here is derived from an EMBL/GenBank/DDBJ whole genome shotgun (WGS) entry which is preliminary data.</text>
</comment>
<dbReference type="RefSeq" id="WP_378321122.1">
    <property type="nucleotide sequence ID" value="NZ_JBHUHY010000015.1"/>
</dbReference>
<dbReference type="InterPro" id="IPR021471">
    <property type="entry name" value="DUF3124"/>
</dbReference>
<dbReference type="PROSITE" id="PS51257">
    <property type="entry name" value="PROKAR_LIPOPROTEIN"/>
    <property type="match status" value="1"/>
</dbReference>
<reference evidence="2" key="1">
    <citation type="journal article" date="2019" name="Int. J. Syst. Evol. Microbiol.">
        <title>The Global Catalogue of Microorganisms (GCM) 10K type strain sequencing project: providing services to taxonomists for standard genome sequencing and annotation.</title>
        <authorList>
            <consortium name="The Broad Institute Genomics Platform"/>
            <consortium name="The Broad Institute Genome Sequencing Center for Infectious Disease"/>
            <person name="Wu L."/>
            <person name="Ma J."/>
        </authorList>
    </citation>
    <scope>NUCLEOTIDE SEQUENCE [LARGE SCALE GENOMIC DNA]</scope>
    <source>
        <strain evidence="2">DT92</strain>
    </source>
</reference>
<sequence>MHTYKNFCTISFFFIVLCGCTRQNPNKQLEQGILKENTIENNENFTYSINEQVYVPIYSDIYNKTKDFRFLLTATLSIRNTSAKDSLFIKNADYYDTQGNFVRSYIKRPIYLKPLESIEYVIEEKDTLGGSGANFIITWGAHNSVKPIFQGVMVGISGQQGFAFTTDGVTISNGNDD</sequence>
<dbReference type="EMBL" id="JBHUHY010000015">
    <property type="protein sequence ID" value="MFD2188112.1"/>
    <property type="molecule type" value="Genomic_DNA"/>
</dbReference>
<keyword evidence="2" id="KW-1185">Reference proteome</keyword>
<gene>
    <name evidence="1" type="ORF">ACFSJT_15015</name>
</gene>
<evidence type="ECO:0000313" key="1">
    <source>
        <dbReference type="EMBL" id="MFD2188112.1"/>
    </source>
</evidence>
<dbReference type="Pfam" id="PF11322">
    <property type="entry name" value="DUF3124"/>
    <property type="match status" value="1"/>
</dbReference>
<evidence type="ECO:0000313" key="2">
    <source>
        <dbReference type="Proteomes" id="UP001597344"/>
    </source>
</evidence>
<dbReference type="Proteomes" id="UP001597344">
    <property type="component" value="Unassembled WGS sequence"/>
</dbReference>
<accession>A0ABW5B020</accession>